<protein>
    <submittedName>
        <fullName evidence="4">Uncharacterized protein</fullName>
    </submittedName>
</protein>
<feature type="domain" description="Gp5/Type VI secretion system Vgr C-terminal trimerisation" evidence="3">
    <location>
        <begin position="476"/>
        <end position="581"/>
    </location>
</feature>
<dbReference type="Proteomes" id="UP000000593">
    <property type="component" value="Chromosome 1"/>
</dbReference>
<organism evidence="4 5">
    <name type="scientific">Photobacterium profundum (strain SS9)</name>
    <dbReference type="NCBI Taxonomy" id="298386"/>
    <lineage>
        <taxon>Bacteria</taxon>
        <taxon>Pseudomonadati</taxon>
        <taxon>Pseudomonadota</taxon>
        <taxon>Gammaproteobacteria</taxon>
        <taxon>Vibrionales</taxon>
        <taxon>Vibrionaceae</taxon>
        <taxon>Photobacterium</taxon>
    </lineage>
</organism>
<proteinExistence type="inferred from homology"/>
<comment type="similarity">
    <text evidence="1">Belongs to the VgrG protein family.</text>
</comment>
<dbReference type="STRING" id="298386.PBPRA0675"/>
<dbReference type="EMBL" id="CR378665">
    <property type="protein sequence ID" value="CAG19096.1"/>
    <property type="molecule type" value="Genomic_DNA"/>
</dbReference>
<dbReference type="SUPFAM" id="SSF69349">
    <property type="entry name" value="Phage fibre proteins"/>
    <property type="match status" value="1"/>
</dbReference>
<dbReference type="InterPro" id="IPR037026">
    <property type="entry name" value="Vgr_OB-fold_dom_sf"/>
</dbReference>
<accession>Q6LUC9</accession>
<evidence type="ECO:0000259" key="3">
    <source>
        <dbReference type="Pfam" id="PF22178"/>
    </source>
</evidence>
<feature type="domain" description="Gp5/Type VI secretion system Vgr protein OB-fold" evidence="2">
    <location>
        <begin position="394"/>
        <end position="461"/>
    </location>
</feature>
<name>Q6LUC9_PHOPR</name>
<dbReference type="Gene3D" id="3.55.50.10">
    <property type="entry name" value="Baseplate protein-like domains"/>
    <property type="match status" value="1"/>
</dbReference>
<dbReference type="Pfam" id="PF04717">
    <property type="entry name" value="Phage_base_V"/>
    <property type="match status" value="1"/>
</dbReference>
<evidence type="ECO:0000256" key="1">
    <source>
        <dbReference type="ARBA" id="ARBA00005558"/>
    </source>
</evidence>
<evidence type="ECO:0000313" key="4">
    <source>
        <dbReference type="EMBL" id="CAG19096.1"/>
    </source>
</evidence>
<dbReference type="Gene3D" id="2.30.110.50">
    <property type="match status" value="1"/>
</dbReference>
<reference evidence="5" key="1">
    <citation type="journal article" date="2005" name="Science">
        <title>Life at depth: Photobacterium profundum genome sequence and expression analysis.</title>
        <authorList>
            <person name="Vezzi A."/>
            <person name="Campanaro S."/>
            <person name="D'Angelo M."/>
            <person name="Simonato F."/>
            <person name="Vitulo N."/>
            <person name="Lauro F.M."/>
            <person name="Cestaro A."/>
            <person name="Malacrida G."/>
            <person name="Simionati B."/>
            <person name="Cannata N."/>
            <person name="Romualdi C."/>
            <person name="Bartlett D.H."/>
            <person name="Valle G."/>
        </authorList>
    </citation>
    <scope>NUCLEOTIDE SEQUENCE [LARGE SCALE GENOMIC DNA]</scope>
    <source>
        <strain evidence="5">ATCC BAA-1253 / SS9</strain>
    </source>
</reference>
<dbReference type="Gene3D" id="4.10.220.110">
    <property type="match status" value="1"/>
</dbReference>
<dbReference type="Pfam" id="PF22178">
    <property type="entry name" value="Gp5_trimer_C"/>
    <property type="match status" value="1"/>
</dbReference>
<dbReference type="SUPFAM" id="SSF69255">
    <property type="entry name" value="gp5 N-terminal domain-like"/>
    <property type="match status" value="1"/>
</dbReference>
<dbReference type="NCBIfam" id="TIGR01646">
    <property type="entry name" value="vgr_GE"/>
    <property type="match status" value="1"/>
</dbReference>
<dbReference type="InterPro" id="IPR017847">
    <property type="entry name" value="T6SS_RhsGE_Vgr_subset"/>
</dbReference>
<dbReference type="InterPro" id="IPR006531">
    <property type="entry name" value="Gp5/Vgr_OB"/>
</dbReference>
<dbReference type="InterPro" id="IPR006533">
    <property type="entry name" value="T6SS_Vgr_RhsGE"/>
</dbReference>
<dbReference type="eggNOG" id="COG3501">
    <property type="taxonomic scope" value="Bacteria"/>
</dbReference>
<dbReference type="AlphaFoldDB" id="Q6LUC9"/>
<dbReference type="RefSeq" id="WP_011217444.1">
    <property type="nucleotide sequence ID" value="NC_006370.1"/>
</dbReference>
<dbReference type="NCBIfam" id="TIGR03361">
    <property type="entry name" value="VI_Rhs_Vgr"/>
    <property type="match status" value="1"/>
</dbReference>
<dbReference type="HOGENOM" id="CLU_004121_7_2_6"/>
<evidence type="ECO:0000313" key="5">
    <source>
        <dbReference type="Proteomes" id="UP000000593"/>
    </source>
</evidence>
<keyword evidence="5" id="KW-1185">Reference proteome</keyword>
<evidence type="ECO:0000259" key="2">
    <source>
        <dbReference type="Pfam" id="PF04717"/>
    </source>
</evidence>
<dbReference type="Gene3D" id="2.40.50.230">
    <property type="entry name" value="Gp5 N-terminal domain"/>
    <property type="match status" value="1"/>
</dbReference>
<sequence length="616" mass="68357">MKDATQDNNCIILSTPLGKDALILTGFDYHEEISGLFSLKAQAFANGVFINREGLIGSNVSVALKYNIGKQLLTRYFNGIVVQIDCVGSRMPDKAESELYQDYILTIRPDFYLASFKCHYKIYQDKNVEEILGDVLGRHGISFRDDRSKTYPIYGYKVQYHESDLDFVLRLLQDEGIFFFFEHSQDSHQLIIADSVDAYAECEDGNVRHVTGSCNDPHVHHWTTGLQLAAGQSAISGFDLQSPMNPPSAMHSHYSQGINPPESELYQYQGESGFNPRVNFSSGNILEALQRDTFACSGSSNCRSFSAGKTFTFIDHEDPAQIGKSYVFTQLHLHVSIQSQTGALKNTHQIIHNQFSCVPNTVAYRPHNIVTKPKVYGVQTATVSGKEGEEVYLDPLGRVKVKFHWDRDGQNNEFSSCWIRVAQAWAGAGWGCFFTPRVGQEVLIDFINGDPEQPIICGSLYNASQLPPYSQGAINGIKTRSLDGKGSNYSEIRFDDTKGSEKLAFHAEKDHCVVVENDHLEVVENNHQLSVKNDRTITVENNQKIVVNNNRNIDVKNDQTCKAGQKIVIEAGQEIVLKTGSASITMSSGGDISIKGSNIKINGQAITLKAGKIALN</sequence>
<dbReference type="KEGG" id="ppr:PBPRA0675"/>
<dbReference type="InterPro" id="IPR054030">
    <property type="entry name" value="Gp5_Vgr_C"/>
</dbReference>
<dbReference type="Pfam" id="PF05954">
    <property type="entry name" value="Phage_GPD"/>
    <property type="match status" value="1"/>
</dbReference>
<gene>
    <name evidence="4" type="primary">VV20428</name>
    <name evidence="4" type="ordered locus">PBPRA0675</name>
</gene>
<dbReference type="SUPFAM" id="SSF69279">
    <property type="entry name" value="Phage tail proteins"/>
    <property type="match status" value="2"/>
</dbReference>